<evidence type="ECO:0000256" key="2">
    <source>
        <dbReference type="ARBA" id="ARBA00004196"/>
    </source>
</evidence>
<keyword evidence="10" id="KW-0413">Isomerase</keyword>
<evidence type="ECO:0000256" key="7">
    <source>
        <dbReference type="ARBA" id="ARBA00022989"/>
    </source>
</evidence>
<dbReference type="Gene3D" id="2.60.40.10">
    <property type="entry name" value="Immunoglobulins"/>
    <property type="match status" value="2"/>
</dbReference>
<evidence type="ECO:0000313" key="14">
    <source>
        <dbReference type="Proteomes" id="UP000076927"/>
    </source>
</evidence>
<dbReference type="Pfam" id="PF00041">
    <property type="entry name" value="fn3"/>
    <property type="match status" value="2"/>
</dbReference>
<dbReference type="GO" id="GO:0047757">
    <property type="term" value="F:chondroitin-glucuronate 5-epimerase activity"/>
    <property type="evidence" value="ECO:0007669"/>
    <property type="project" value="TreeGrafter"/>
</dbReference>
<proteinExistence type="predicted"/>
<dbReference type="RefSeq" id="WP_068603320.1">
    <property type="nucleotide sequence ID" value="NZ_CP011388.1"/>
</dbReference>
<dbReference type="InterPro" id="IPR008979">
    <property type="entry name" value="Galactose-bd-like_sf"/>
</dbReference>
<sequence>MRKKKASRSISMLMILTMLLTSIGGILPFPELKAEAAALSPFLPEADAGIISRTTMDTASGKPFADTNYDNPGASQAALRSNNPADTWQALMRFDLTNVPSTKVSSARVKVHAFPETNSQPVTVSVYAVSDDTWNETTVTWNTKPLSDAVPLGSFIVQAGAAKAYYEIPITSYIVNEKVKDGKASILFVNSTGNSQSVKMYTKEAYVGAQPFLVVDQDIEAPQIQSSSVSADFKSITLNFDENLTDNTSDNLKSKVNLATNGVSFQALAAGDTVAINGKQMTVTLASALSGATNKIKVLAGALKDAYENTNTADLISTPLAGVPVVLNKEVLANTLPEADAYVSSVLAERDVTYNGATSPNQIILRETDAALTNSKRGYLRAGLSSIPADTNGITVTLKVYSESSSVTSNIYVYAVNTDTWDEATLTWNTRPDGGAYGEKVGEFVMTPTTGGYFEADITAYALAQKALGKKVNVVLVNVLGAPQRNIKSKERYVGQQPFLVVYKTIYGAQITANNVNVTNYQKKVAVTLSEAPTLNTTANLKNAIMVSNDKGVTFKPLTVWDNVSLNGNQLVIDFLNPLLGVSNVIKVLGNTLKDSTGNIQTDALLTNIFAAGPIPNPALAPRKPVLNFAKNVPNINQTLLNTYANVHPKIFIDAQRVSELRAAILPNGSHNALWNKFALQEANELLKTPPAVNFTDGDLGELWQKFVASTTQNLATSALLTQKKSVEDTRWFEAEDSTFTGTTASGTDDAASGGKYVDTGKTSITALPTPAEKADVEFKVTLPATQAYKVWARVSTDSANPVFHLAADIGNYLQAPAFTAGAWKWVKVADFSSLAEGEHILKVMTTAKLDKLMITADAAFTPSGVGTEQHWKEVEDAIVTSPMMIYSDDTTASRAKYVTVKTGSDVTATPANGATGDINYSFDASQGSYDVWVRVKTDNVSKNGFFYSVDSGAYSTAAPTISKIHEWQWVKVTTLNNLSKGRHNLDIKYKHIKLKMDTILVTSDTASAAPNDPNKYLMAAKQWAMASVSYNTWGKGHEPTSTQWNLNSDLAPAHQLESLAIVYDWLQDSLNATERKLILDKLIYMGEYMYNTLAGENQQYSWFMYSYLNNHLWLTVGGLELAGAAIYGDYPAAKRWFNLAVEKLDNVMGYLSDDGSSQEGPGYWSYGTSGLLKYMEVTNKLLGINYFESEGVKHTFDFRLYNSLPINASSTLNFMVDSQDTFRDNYGQTNNSLIRNLARLYKDGTAQWLVEQFIQKGIDSRNTMDFGDLLFYDHALLPVDPGTAGKPSLKLFDDLGLVYARSDWSGDESLVNFKSGAYVGKKSIELNPGSKDGYANGGHVHPDQNHFSIFGNGEWQIRDDGYAAKYTSSHNTLLINNLGQLGDGNANGDLGNGPLWGGGDTEQMAAQHAAPTIDKHISTLALDYFVGDAASQYHVNKGLTKYKRHMIYLKPDVLIVVDDLALNAPQNLELRFFPEQNTFIKTGSKYLTVGQKSKLEFTPLTPDGVTVKAENVNYYDRDNKATPKLAYRLQNNTAVWQNVSAFAWSSKTSTPKQVSLTNRVGSVYTFEVGDKKITVDINTMTTEVSNITVSERTKGTDASIAGVYQNGILMNNFSADTLNYEYTLKTTVPPELTVIPSDSYAKVNITAPSKLPGEFKIDVTSEDGSNHRTYTIKYNMVLNTGVGNVHVNLVEESESSGILKVPTTGDYTTLDNDLVSYWGLLPDGAWIQYDFGELKRIHTARIAFASGNKRTAKFDLMVSTDKVTWKQVYTGVSSGLTLEPQTFTFDPVDARYFRVVGHGNSLSGWNSFSEIGVLGEDIPDQELPTGPTNLAASKVTQTSFTLSWTASTDNVGVTGYKVFSGSTLLDTVTGTVYQVTGLTAGTDYNMTVKSIDAAGNESDASEALVVTTNTAVVVPPADTQAPTVPAGLKASLITHTSFKLSWMASTDAVGVTGYKVFSGSTLLGTITGTTYNVTGLKDGTLYRMTVKAIDAAGNESGASKVLAVVTKRKK</sequence>
<keyword evidence="4" id="KW-0964">Secreted</keyword>
<keyword evidence="9" id="KW-0325">Glycoprotein</keyword>
<dbReference type="Pfam" id="PF24517">
    <property type="entry name" value="CBM96"/>
    <property type="match status" value="2"/>
</dbReference>
<evidence type="ECO:0000256" key="6">
    <source>
        <dbReference type="ARBA" id="ARBA00022729"/>
    </source>
</evidence>
<dbReference type="SUPFAM" id="SSF49265">
    <property type="entry name" value="Fibronectin type III"/>
    <property type="match status" value="1"/>
</dbReference>
<keyword evidence="14" id="KW-1185">Reference proteome</keyword>
<evidence type="ECO:0000259" key="12">
    <source>
        <dbReference type="PROSITE" id="PS50853"/>
    </source>
</evidence>
<feature type="domain" description="Fibronectin type-III" evidence="12">
    <location>
        <begin position="1925"/>
        <end position="2010"/>
    </location>
</feature>
<dbReference type="InterPro" id="IPR003961">
    <property type="entry name" value="FN3_dom"/>
</dbReference>
<dbReference type="NCBIfam" id="NF033679">
    <property type="entry name" value="DNRLRE_dom"/>
    <property type="match status" value="2"/>
</dbReference>
<dbReference type="SUPFAM" id="SSF48230">
    <property type="entry name" value="Chondroitin AC/alginate lyase"/>
    <property type="match status" value="1"/>
</dbReference>
<dbReference type="Proteomes" id="UP000076927">
    <property type="component" value="Chromosome"/>
</dbReference>
<evidence type="ECO:0000256" key="4">
    <source>
        <dbReference type="ARBA" id="ARBA00022525"/>
    </source>
</evidence>
<dbReference type="KEGG" id="pswu:SY83_00560"/>
<dbReference type="CDD" id="cd02795">
    <property type="entry name" value="CBM6-CBM35-CBM36_like"/>
    <property type="match status" value="1"/>
</dbReference>
<dbReference type="SMART" id="SM00060">
    <property type="entry name" value="FN3"/>
    <property type="match status" value="2"/>
</dbReference>
<keyword evidence="8" id="KW-0472">Membrane</keyword>
<feature type="domain" description="Fibronectin type-III" evidence="12">
    <location>
        <begin position="1827"/>
        <end position="1912"/>
    </location>
</feature>
<reference evidence="13 14" key="1">
    <citation type="submission" date="2015-01" db="EMBL/GenBank/DDBJ databases">
        <title>Paenibacillus swuensis/DY6/whole genome sequencing.</title>
        <authorList>
            <person name="Kim M.K."/>
            <person name="Srinivasan S."/>
            <person name="Lee J.-J."/>
        </authorList>
    </citation>
    <scope>NUCLEOTIDE SEQUENCE [LARGE SCALE GENOMIC DNA]</scope>
    <source>
        <strain evidence="13 14">DY6</strain>
    </source>
</reference>
<keyword evidence="7" id="KW-1133">Transmembrane helix</keyword>
<dbReference type="InterPro" id="IPR000421">
    <property type="entry name" value="FA58C"/>
</dbReference>
<keyword evidence="5" id="KW-0812">Transmembrane</keyword>
<feature type="domain" description="F5/8 type C" evidence="11">
    <location>
        <begin position="1676"/>
        <end position="1817"/>
    </location>
</feature>
<dbReference type="InterPro" id="IPR012480">
    <property type="entry name" value="Hepar_II_III_C"/>
</dbReference>
<dbReference type="EMBL" id="CP011388">
    <property type="protein sequence ID" value="ANE45099.1"/>
    <property type="molecule type" value="Genomic_DNA"/>
</dbReference>
<evidence type="ECO:0000256" key="9">
    <source>
        <dbReference type="ARBA" id="ARBA00023180"/>
    </source>
</evidence>
<dbReference type="Gene3D" id="1.50.10.100">
    <property type="entry name" value="Chondroitin AC/alginate lyase"/>
    <property type="match status" value="1"/>
</dbReference>
<accession>A0A172TDI5</accession>
<comment type="subcellular location">
    <subcellularLocation>
        <location evidence="2">Cell envelope</location>
    </subcellularLocation>
    <subcellularLocation>
        <location evidence="1">Membrane</location>
        <topology evidence="1">Multi-pass membrane protein</topology>
    </subcellularLocation>
    <subcellularLocation>
        <location evidence="3">Secreted</location>
    </subcellularLocation>
</comment>
<dbReference type="InterPro" id="IPR055372">
    <property type="entry name" value="CBM96"/>
</dbReference>
<dbReference type="GO" id="GO:0005576">
    <property type="term" value="C:extracellular region"/>
    <property type="evidence" value="ECO:0007669"/>
    <property type="project" value="UniProtKB-SubCell"/>
</dbReference>
<protein>
    <submittedName>
        <fullName evidence="13">Uncharacterized protein</fullName>
    </submittedName>
</protein>
<evidence type="ECO:0000313" key="13">
    <source>
        <dbReference type="EMBL" id="ANE45099.1"/>
    </source>
</evidence>
<dbReference type="OrthoDB" id="175534at2"/>
<dbReference type="PROSITE" id="PS50853">
    <property type="entry name" value="FN3"/>
    <property type="match status" value="2"/>
</dbReference>
<evidence type="ECO:0000256" key="5">
    <source>
        <dbReference type="ARBA" id="ARBA00022692"/>
    </source>
</evidence>
<dbReference type="InterPro" id="IPR052447">
    <property type="entry name" value="Dermatan-Sulfate_Isomerase"/>
</dbReference>
<evidence type="ECO:0000259" key="11">
    <source>
        <dbReference type="PROSITE" id="PS50022"/>
    </source>
</evidence>
<gene>
    <name evidence="13" type="ORF">SY83_00560</name>
</gene>
<dbReference type="SUPFAM" id="SSF49785">
    <property type="entry name" value="Galactose-binding domain-like"/>
    <property type="match status" value="1"/>
</dbReference>
<dbReference type="CDD" id="cd00063">
    <property type="entry name" value="FN3"/>
    <property type="match status" value="2"/>
</dbReference>
<evidence type="ECO:0000256" key="8">
    <source>
        <dbReference type="ARBA" id="ARBA00023136"/>
    </source>
</evidence>
<dbReference type="InterPro" id="IPR036116">
    <property type="entry name" value="FN3_sf"/>
</dbReference>
<dbReference type="InterPro" id="IPR008929">
    <property type="entry name" value="Chondroitin_lyas"/>
</dbReference>
<dbReference type="Gene3D" id="2.60.120.260">
    <property type="entry name" value="Galactose-binding domain-like"/>
    <property type="match status" value="3"/>
</dbReference>
<dbReference type="PANTHER" id="PTHR15532:SF5">
    <property type="entry name" value="SULFOTRANSFERASE DOMAIN-CONTAINING PROTEIN"/>
    <property type="match status" value="1"/>
</dbReference>
<dbReference type="Gene3D" id="2.70.98.70">
    <property type="match status" value="1"/>
</dbReference>
<evidence type="ECO:0000256" key="3">
    <source>
        <dbReference type="ARBA" id="ARBA00004613"/>
    </source>
</evidence>
<name>A0A172TDI5_9BACL</name>
<dbReference type="PROSITE" id="PS50022">
    <property type="entry name" value="FA58C_3"/>
    <property type="match status" value="1"/>
</dbReference>
<dbReference type="Pfam" id="PF16332">
    <property type="entry name" value="DUF4962"/>
    <property type="match status" value="1"/>
</dbReference>
<dbReference type="STRING" id="1178515.SY83_00560"/>
<evidence type="ECO:0000256" key="1">
    <source>
        <dbReference type="ARBA" id="ARBA00004141"/>
    </source>
</evidence>
<keyword evidence="6" id="KW-0732">Signal</keyword>
<evidence type="ECO:0000256" key="10">
    <source>
        <dbReference type="ARBA" id="ARBA00023235"/>
    </source>
</evidence>
<dbReference type="PATRIC" id="fig|1178515.4.peg.101"/>
<dbReference type="InterPro" id="IPR032518">
    <property type="entry name" value="HepII_N"/>
</dbReference>
<dbReference type="Pfam" id="PF00754">
    <property type="entry name" value="F5_F8_type_C"/>
    <property type="match status" value="1"/>
</dbReference>
<dbReference type="InterPro" id="IPR013783">
    <property type="entry name" value="Ig-like_fold"/>
</dbReference>
<dbReference type="GO" id="GO:0016020">
    <property type="term" value="C:membrane"/>
    <property type="evidence" value="ECO:0007669"/>
    <property type="project" value="UniProtKB-SubCell"/>
</dbReference>
<dbReference type="PANTHER" id="PTHR15532">
    <property type="match status" value="1"/>
</dbReference>
<dbReference type="Pfam" id="PF07940">
    <property type="entry name" value="Hepar_II_III_C"/>
    <property type="match status" value="1"/>
</dbReference>
<organism evidence="13 14">
    <name type="scientific">Paenibacillus swuensis</name>
    <dbReference type="NCBI Taxonomy" id="1178515"/>
    <lineage>
        <taxon>Bacteria</taxon>
        <taxon>Bacillati</taxon>
        <taxon>Bacillota</taxon>
        <taxon>Bacilli</taxon>
        <taxon>Bacillales</taxon>
        <taxon>Paenibacillaceae</taxon>
        <taxon>Paenibacillus</taxon>
    </lineage>
</organism>